<dbReference type="AlphaFoldDB" id="A0AAW8EXP7"/>
<organism evidence="2 3">
    <name type="scientific">Microbacterium natoriense</name>
    <dbReference type="NCBI Taxonomy" id="284570"/>
    <lineage>
        <taxon>Bacteria</taxon>
        <taxon>Bacillati</taxon>
        <taxon>Actinomycetota</taxon>
        <taxon>Actinomycetes</taxon>
        <taxon>Micrococcales</taxon>
        <taxon>Microbacteriaceae</taxon>
        <taxon>Microbacterium</taxon>
    </lineage>
</organism>
<dbReference type="InterPro" id="IPR039422">
    <property type="entry name" value="MarR/SlyA-like"/>
</dbReference>
<keyword evidence="3" id="KW-1185">Reference proteome</keyword>
<dbReference type="InterPro" id="IPR000835">
    <property type="entry name" value="HTH_MarR-typ"/>
</dbReference>
<comment type="caution">
    <text evidence="2">The sequence shown here is derived from an EMBL/GenBank/DDBJ whole genome shotgun (WGS) entry which is preliminary data.</text>
</comment>
<dbReference type="Gene3D" id="1.10.10.10">
    <property type="entry name" value="Winged helix-like DNA-binding domain superfamily/Winged helix DNA-binding domain"/>
    <property type="match status" value="1"/>
</dbReference>
<dbReference type="Proteomes" id="UP001244427">
    <property type="component" value="Unassembled WGS sequence"/>
</dbReference>
<dbReference type="GO" id="GO:0006950">
    <property type="term" value="P:response to stress"/>
    <property type="evidence" value="ECO:0007669"/>
    <property type="project" value="TreeGrafter"/>
</dbReference>
<sequence>MTGIRLDLAFLLNQSAYAFSAQLGAALQEVGLDVREFCVLMKAAEAERTQNVVAELAMLDKTTMVTTLDGLERAGLAERRVSDSDRRARIVVVTDSGLETLRRAYDVYDAVVEEALVAIEPTARATFLSTLQTLTESVWATPSHTATLRRRVPVTK</sequence>
<evidence type="ECO:0000313" key="2">
    <source>
        <dbReference type="EMBL" id="MDQ0647147.1"/>
    </source>
</evidence>
<protein>
    <submittedName>
        <fullName evidence="2">MarR family transcriptional regulator for hemolysin</fullName>
    </submittedName>
</protein>
<feature type="domain" description="HTH marR-type" evidence="1">
    <location>
        <begin position="5"/>
        <end position="136"/>
    </location>
</feature>
<dbReference type="PROSITE" id="PS50995">
    <property type="entry name" value="HTH_MARR_2"/>
    <property type="match status" value="1"/>
</dbReference>
<reference evidence="2 3" key="1">
    <citation type="submission" date="2023-07" db="EMBL/GenBank/DDBJ databases">
        <title>Comparative genomics of wheat-associated soil bacteria to identify genetic determinants of phenazine resistance.</title>
        <authorList>
            <person name="Mouncey N."/>
        </authorList>
    </citation>
    <scope>NUCLEOTIDE SEQUENCE [LARGE SCALE GENOMIC DNA]</scope>
    <source>
        <strain evidence="2 3">W4I9-1</strain>
    </source>
</reference>
<dbReference type="GO" id="GO:0003700">
    <property type="term" value="F:DNA-binding transcription factor activity"/>
    <property type="evidence" value="ECO:0007669"/>
    <property type="project" value="InterPro"/>
</dbReference>
<name>A0AAW8EXP7_9MICO</name>
<proteinExistence type="predicted"/>
<dbReference type="EMBL" id="JAUSXV010000001">
    <property type="protein sequence ID" value="MDQ0647147.1"/>
    <property type="molecule type" value="Genomic_DNA"/>
</dbReference>
<dbReference type="InterPro" id="IPR036390">
    <property type="entry name" value="WH_DNA-bd_sf"/>
</dbReference>
<dbReference type="Pfam" id="PF12802">
    <property type="entry name" value="MarR_2"/>
    <property type="match status" value="1"/>
</dbReference>
<accession>A0AAW8EXP7</accession>
<dbReference type="RefSeq" id="WP_307294858.1">
    <property type="nucleotide sequence ID" value="NZ_JAUSXV010000001.1"/>
</dbReference>
<evidence type="ECO:0000313" key="3">
    <source>
        <dbReference type="Proteomes" id="UP001244427"/>
    </source>
</evidence>
<dbReference type="PANTHER" id="PTHR33164:SF43">
    <property type="entry name" value="HTH-TYPE TRANSCRIPTIONAL REPRESSOR YETL"/>
    <property type="match status" value="1"/>
</dbReference>
<dbReference type="PRINTS" id="PR00598">
    <property type="entry name" value="HTHMARR"/>
</dbReference>
<dbReference type="SMART" id="SM00347">
    <property type="entry name" value="HTH_MARR"/>
    <property type="match status" value="1"/>
</dbReference>
<dbReference type="InterPro" id="IPR036388">
    <property type="entry name" value="WH-like_DNA-bd_sf"/>
</dbReference>
<dbReference type="PANTHER" id="PTHR33164">
    <property type="entry name" value="TRANSCRIPTIONAL REGULATOR, MARR FAMILY"/>
    <property type="match status" value="1"/>
</dbReference>
<dbReference type="SUPFAM" id="SSF46785">
    <property type="entry name" value="Winged helix' DNA-binding domain"/>
    <property type="match status" value="1"/>
</dbReference>
<gene>
    <name evidence="2" type="ORF">QFZ53_001343</name>
</gene>
<evidence type="ECO:0000259" key="1">
    <source>
        <dbReference type="PROSITE" id="PS50995"/>
    </source>
</evidence>